<dbReference type="EMBL" id="JADBJN010000004">
    <property type="protein sequence ID" value="KAG5668124.1"/>
    <property type="molecule type" value="Genomic_DNA"/>
</dbReference>
<reference evidence="3" key="1">
    <citation type="submission" date="2021-03" db="EMBL/GenBank/DDBJ databases">
        <title>Chromosome level genome of the anhydrobiotic midge Polypedilum vanderplanki.</title>
        <authorList>
            <person name="Yoshida Y."/>
            <person name="Kikawada T."/>
            <person name="Gusev O."/>
        </authorList>
    </citation>
    <scope>NUCLEOTIDE SEQUENCE</scope>
    <source>
        <strain evidence="3">NIAS01</strain>
        <tissue evidence="3">Whole body or cell culture</tissue>
    </source>
</reference>
<keyword evidence="1" id="KW-0732">Signal</keyword>
<evidence type="ECO:0000313" key="3">
    <source>
        <dbReference type="EMBL" id="KAG5668124.1"/>
    </source>
</evidence>
<evidence type="ECO:0000313" key="4">
    <source>
        <dbReference type="Proteomes" id="UP001107558"/>
    </source>
</evidence>
<dbReference type="OrthoDB" id="10432877at2759"/>
<comment type="caution">
    <text evidence="3">The sequence shown here is derived from an EMBL/GenBank/DDBJ whole genome shotgun (WGS) entry which is preliminary data.</text>
</comment>
<dbReference type="InterPro" id="IPR001304">
    <property type="entry name" value="C-type_lectin-like"/>
</dbReference>
<feature type="signal peptide" evidence="1">
    <location>
        <begin position="1"/>
        <end position="20"/>
    </location>
</feature>
<dbReference type="InterPro" id="IPR016187">
    <property type="entry name" value="CTDL_fold"/>
</dbReference>
<evidence type="ECO:0000256" key="1">
    <source>
        <dbReference type="SAM" id="SignalP"/>
    </source>
</evidence>
<dbReference type="PROSITE" id="PS50041">
    <property type="entry name" value="C_TYPE_LECTIN_2"/>
    <property type="match status" value="1"/>
</dbReference>
<accession>A0A9J6BE26</accession>
<dbReference type="SUPFAM" id="SSF56436">
    <property type="entry name" value="C-type lectin-like"/>
    <property type="match status" value="1"/>
</dbReference>
<dbReference type="SMART" id="SM00034">
    <property type="entry name" value="CLECT"/>
    <property type="match status" value="1"/>
</dbReference>
<dbReference type="AlphaFoldDB" id="A0A9J6BE26"/>
<evidence type="ECO:0000259" key="2">
    <source>
        <dbReference type="PROSITE" id="PS50041"/>
    </source>
</evidence>
<dbReference type="Proteomes" id="UP001107558">
    <property type="component" value="Chromosome 4"/>
</dbReference>
<dbReference type="CDD" id="cd00037">
    <property type="entry name" value="CLECT"/>
    <property type="match status" value="1"/>
</dbReference>
<dbReference type="InterPro" id="IPR016186">
    <property type="entry name" value="C-type_lectin-like/link_sf"/>
</dbReference>
<feature type="chain" id="PRO_5039930479" description="C-type lectin domain-containing protein" evidence="1">
    <location>
        <begin position="21"/>
        <end position="173"/>
    </location>
</feature>
<organism evidence="3 4">
    <name type="scientific">Polypedilum vanderplanki</name>
    <name type="common">Sleeping chironomid midge</name>
    <dbReference type="NCBI Taxonomy" id="319348"/>
    <lineage>
        <taxon>Eukaryota</taxon>
        <taxon>Metazoa</taxon>
        <taxon>Ecdysozoa</taxon>
        <taxon>Arthropoda</taxon>
        <taxon>Hexapoda</taxon>
        <taxon>Insecta</taxon>
        <taxon>Pterygota</taxon>
        <taxon>Neoptera</taxon>
        <taxon>Endopterygota</taxon>
        <taxon>Diptera</taxon>
        <taxon>Nematocera</taxon>
        <taxon>Chironomoidea</taxon>
        <taxon>Chironomidae</taxon>
        <taxon>Chironominae</taxon>
        <taxon>Polypedilum</taxon>
        <taxon>Polypedilum</taxon>
    </lineage>
</organism>
<feature type="domain" description="C-type lectin" evidence="2">
    <location>
        <begin position="45"/>
        <end position="167"/>
    </location>
</feature>
<proteinExistence type="predicted"/>
<dbReference type="Gene3D" id="3.10.100.10">
    <property type="entry name" value="Mannose-Binding Protein A, subunit A"/>
    <property type="match status" value="1"/>
</dbReference>
<keyword evidence="4" id="KW-1185">Reference proteome</keyword>
<dbReference type="Pfam" id="PF00059">
    <property type="entry name" value="Lectin_C"/>
    <property type="match status" value="1"/>
</dbReference>
<protein>
    <recommendedName>
        <fullName evidence="2">C-type lectin domain-containing protein</fullName>
    </recommendedName>
</protein>
<sequence length="173" mass="19299">MKSFKFLIIFLIISKQKVNSGGAQLYYLTFCNSFYDIFDASGKYQGTSCFLNIAATWNDAKAICEANHMYLLKVLNTAVQTNILNSAASIYGTKPVQNIWINAAKDSVGIWYSYDGSYSYKMLSSGRLSWVDSSASKIGNCMTITNQIGPYKVSSNNCNQKLPFICTFNRTIT</sequence>
<gene>
    <name evidence="3" type="ORF">PVAND_016077</name>
</gene>
<name>A0A9J6BE26_POLVA</name>